<dbReference type="OrthoDB" id="3231007at2"/>
<accession>A0A430FH25</accession>
<protein>
    <submittedName>
        <fullName evidence="2">DNA-binding helix-turn-helix protein</fullName>
    </submittedName>
</protein>
<keyword evidence="2" id="KW-0238">DNA-binding</keyword>
<feature type="region of interest" description="Disordered" evidence="1">
    <location>
        <begin position="1"/>
        <end position="21"/>
    </location>
</feature>
<dbReference type="Proteomes" id="UP000288607">
    <property type="component" value="Unassembled WGS sequence"/>
</dbReference>
<proteinExistence type="predicted"/>
<dbReference type="AlphaFoldDB" id="A0A430FH25"/>
<name>A0A430FH25_9BIFI</name>
<dbReference type="RefSeq" id="WP_126029544.1">
    <property type="nucleotide sequence ID" value="NZ_JAFEJY010000002.1"/>
</dbReference>
<evidence type="ECO:0000256" key="1">
    <source>
        <dbReference type="SAM" id="MobiDB-lite"/>
    </source>
</evidence>
<keyword evidence="3" id="KW-1185">Reference proteome</keyword>
<comment type="caution">
    <text evidence="2">The sequence shown here is derived from an EMBL/GenBank/DDBJ whole genome shotgun (WGS) entry which is preliminary data.</text>
</comment>
<evidence type="ECO:0000313" key="3">
    <source>
        <dbReference type="Proteomes" id="UP000288607"/>
    </source>
</evidence>
<gene>
    <name evidence="2" type="ORF">D2E23_0625</name>
</gene>
<dbReference type="EMBL" id="QXGJ01000002">
    <property type="protein sequence ID" value="RSX52018.1"/>
    <property type="molecule type" value="Genomic_DNA"/>
</dbReference>
<organism evidence="2 3">
    <name type="scientific">Bifidobacterium callimiconis</name>
    <dbReference type="NCBI Taxonomy" id="2306973"/>
    <lineage>
        <taxon>Bacteria</taxon>
        <taxon>Bacillati</taxon>
        <taxon>Actinomycetota</taxon>
        <taxon>Actinomycetes</taxon>
        <taxon>Bifidobacteriales</taxon>
        <taxon>Bifidobacteriaceae</taxon>
        <taxon>Bifidobacterium</taxon>
    </lineage>
</organism>
<evidence type="ECO:0000313" key="2">
    <source>
        <dbReference type="EMBL" id="RSX52018.1"/>
    </source>
</evidence>
<dbReference type="GO" id="GO:0003677">
    <property type="term" value="F:DNA binding"/>
    <property type="evidence" value="ECO:0007669"/>
    <property type="project" value="UniProtKB-KW"/>
</dbReference>
<sequence length="101" mass="11711">MYMGKATVVFDDPNTTDQSNDYTVPIPEGLTEEFEPSHPITPRQWAAWETRGIEPYKGFEEEYTTWEKEWEKVNRAQLTADGAEPLVMDMVRLDPNPDTEE</sequence>
<reference evidence="2 3" key="1">
    <citation type="submission" date="2018-09" db="EMBL/GenBank/DDBJ databases">
        <title>Characterization of the phylogenetic diversity of five novel species belonging to the genus Bifidobacterium.</title>
        <authorList>
            <person name="Lugli G.A."/>
            <person name="Duranti S."/>
            <person name="Milani C."/>
        </authorList>
    </citation>
    <scope>NUCLEOTIDE SEQUENCE [LARGE SCALE GENOMIC DNA]</scope>
    <source>
        <strain evidence="2 3">2028B</strain>
    </source>
</reference>